<dbReference type="EMBL" id="JASCTH010000010">
    <property type="protein sequence ID" value="MDI6100408.1"/>
    <property type="molecule type" value="Genomic_DNA"/>
</dbReference>
<keyword evidence="2" id="KW-1185">Reference proteome</keyword>
<protein>
    <submittedName>
        <fullName evidence="1">Uncharacterized protein</fullName>
    </submittedName>
</protein>
<accession>A0ABT6WL02</accession>
<evidence type="ECO:0000313" key="2">
    <source>
        <dbReference type="Proteomes" id="UP001241758"/>
    </source>
</evidence>
<sequence length="48" mass="5523">MNEEFRKVTLDAAFAEGVGLSGRTWRSRDLVFVHNIADVTDCVRDRIR</sequence>
<evidence type="ECO:0000313" key="1">
    <source>
        <dbReference type="EMBL" id="MDI6100408.1"/>
    </source>
</evidence>
<dbReference type="RefSeq" id="WP_282761158.1">
    <property type="nucleotide sequence ID" value="NZ_JASCTH010000010.1"/>
</dbReference>
<proteinExistence type="predicted"/>
<gene>
    <name evidence="1" type="ORF">QLQ12_17510</name>
</gene>
<comment type="caution">
    <text evidence="1">The sequence shown here is derived from an EMBL/GenBank/DDBJ whole genome shotgun (WGS) entry which is preliminary data.</text>
</comment>
<organism evidence="1 2">
    <name type="scientific">Actinoplanes sandaracinus</name>
    <dbReference type="NCBI Taxonomy" id="3045177"/>
    <lineage>
        <taxon>Bacteria</taxon>
        <taxon>Bacillati</taxon>
        <taxon>Actinomycetota</taxon>
        <taxon>Actinomycetes</taxon>
        <taxon>Micromonosporales</taxon>
        <taxon>Micromonosporaceae</taxon>
        <taxon>Actinoplanes</taxon>
    </lineage>
</organism>
<reference evidence="1 2" key="1">
    <citation type="submission" date="2023-05" db="EMBL/GenBank/DDBJ databases">
        <title>Actinoplanes sp. NEAU-A12 genome sequencing.</title>
        <authorList>
            <person name="Wang Z.-S."/>
        </authorList>
    </citation>
    <scope>NUCLEOTIDE SEQUENCE [LARGE SCALE GENOMIC DNA]</scope>
    <source>
        <strain evidence="1 2">NEAU-A12</strain>
    </source>
</reference>
<name>A0ABT6WL02_9ACTN</name>
<dbReference type="Proteomes" id="UP001241758">
    <property type="component" value="Unassembled WGS sequence"/>
</dbReference>